<feature type="domain" description="VWFA" evidence="2">
    <location>
        <begin position="22"/>
        <end position="195"/>
    </location>
</feature>
<dbReference type="InterPro" id="IPR050525">
    <property type="entry name" value="ECM_Assembly_Org"/>
</dbReference>
<keyword evidence="1" id="KW-0812">Transmembrane</keyword>
<dbReference type="SMART" id="SM00327">
    <property type="entry name" value="VWA"/>
    <property type="match status" value="1"/>
</dbReference>
<dbReference type="Pfam" id="PF00092">
    <property type="entry name" value="VWA"/>
    <property type="match status" value="1"/>
</dbReference>
<evidence type="ECO:0000313" key="3">
    <source>
        <dbReference type="EMBL" id="VDH90540.1"/>
    </source>
</evidence>
<organism evidence="3 4">
    <name type="scientific">Mytilus galloprovincialis</name>
    <name type="common">Mediterranean mussel</name>
    <dbReference type="NCBI Taxonomy" id="29158"/>
    <lineage>
        <taxon>Eukaryota</taxon>
        <taxon>Metazoa</taxon>
        <taxon>Spiralia</taxon>
        <taxon>Lophotrochozoa</taxon>
        <taxon>Mollusca</taxon>
        <taxon>Bivalvia</taxon>
        <taxon>Autobranchia</taxon>
        <taxon>Pteriomorphia</taxon>
        <taxon>Mytilida</taxon>
        <taxon>Mytiloidea</taxon>
        <taxon>Mytilidae</taxon>
        <taxon>Mytilinae</taxon>
        <taxon>Mytilus</taxon>
    </lineage>
</organism>
<dbReference type="InterPro" id="IPR036465">
    <property type="entry name" value="vWFA_dom_sf"/>
</dbReference>
<dbReference type="OrthoDB" id="10256829at2759"/>
<dbReference type="SUPFAM" id="SSF53300">
    <property type="entry name" value="vWA-like"/>
    <property type="match status" value="1"/>
</dbReference>
<evidence type="ECO:0000313" key="4">
    <source>
        <dbReference type="Proteomes" id="UP000596742"/>
    </source>
</evidence>
<protein>
    <recommendedName>
        <fullName evidence="2">VWFA domain-containing protein</fullName>
    </recommendedName>
</protein>
<name>A0A8B6BI37_MYTGA</name>
<accession>A0A8B6BI37</accession>
<evidence type="ECO:0000256" key="1">
    <source>
        <dbReference type="SAM" id="Phobius"/>
    </source>
</evidence>
<feature type="transmembrane region" description="Helical" evidence="1">
    <location>
        <begin position="242"/>
        <end position="263"/>
    </location>
</feature>
<dbReference type="PANTHER" id="PTHR24020:SF84">
    <property type="entry name" value="VWFA DOMAIN-CONTAINING PROTEIN"/>
    <property type="match status" value="1"/>
</dbReference>
<dbReference type="AlphaFoldDB" id="A0A8B6BI37"/>
<dbReference type="PRINTS" id="PR00453">
    <property type="entry name" value="VWFADOMAIN"/>
</dbReference>
<keyword evidence="4" id="KW-1185">Reference proteome</keyword>
<dbReference type="Gene3D" id="3.40.50.410">
    <property type="entry name" value="von Willebrand factor, type A domain"/>
    <property type="match status" value="1"/>
</dbReference>
<dbReference type="EMBL" id="UYJE01000143">
    <property type="protein sequence ID" value="VDH90540.1"/>
    <property type="molecule type" value="Genomic_DNA"/>
</dbReference>
<dbReference type="Proteomes" id="UP000596742">
    <property type="component" value="Unassembled WGS sequence"/>
</dbReference>
<proteinExistence type="predicted"/>
<dbReference type="PROSITE" id="PS50234">
    <property type="entry name" value="VWFA"/>
    <property type="match status" value="1"/>
</dbReference>
<dbReference type="PANTHER" id="PTHR24020">
    <property type="entry name" value="COLLAGEN ALPHA"/>
    <property type="match status" value="1"/>
</dbReference>
<dbReference type="CDD" id="cd01450">
    <property type="entry name" value="vWFA_subfamily_ECM"/>
    <property type="match status" value="1"/>
</dbReference>
<evidence type="ECO:0000259" key="2">
    <source>
        <dbReference type="PROSITE" id="PS50234"/>
    </source>
</evidence>
<keyword evidence="1" id="KW-1133">Transmembrane helix</keyword>
<comment type="caution">
    <text evidence="3">The sequence shown here is derived from an EMBL/GenBank/DDBJ whole genome shotgun (WGS) entry which is preliminary data.</text>
</comment>
<sequence>MYRIIAVLIFNILCSVMGIKKDIVFLIDTSSSISQTQFQHSIDFVYNITNFLRIGTQDIQVSVVLYDKKPIGVFDFDTYITKQSLLNAIKHIHKGIGASTNTAKALDYSRALFNLQNGSRSNAEKVVVTLTDGDSDDRISTKHAAELLRNNNVTVYGVGVGDFTHGSEIFDIAGKSANVYTVGGFDYICNLVPIMVPVLDPSATHHMVNNCPQEPSTTPHSATILVTNYSAKTSSEDKGKTGVIAGVTASISLLSLLLLFLVLRRKCSRKRKIESPPDDIIVGQAPRKTTFTN</sequence>
<dbReference type="InterPro" id="IPR002035">
    <property type="entry name" value="VWF_A"/>
</dbReference>
<gene>
    <name evidence="3" type="ORF">MGAL_10B065767</name>
</gene>
<reference evidence="3" key="1">
    <citation type="submission" date="2018-11" db="EMBL/GenBank/DDBJ databases">
        <authorList>
            <person name="Alioto T."/>
            <person name="Alioto T."/>
        </authorList>
    </citation>
    <scope>NUCLEOTIDE SEQUENCE</scope>
</reference>
<keyword evidence="1" id="KW-0472">Membrane</keyword>